<sequence>MTAMLDEITGFRSDVDFHPICFQLAKRCKRMFVRPVAADLGTADRYNAGDGLVQLAEWMVGPVDKNIVEIWTGTRPARQKMSVNYRELAHTTRNDRWQVQYEAKPFEKLVNMDVAASSEGKLLEWRRRSLQ</sequence>
<reference evidence="1" key="1">
    <citation type="submission" date="2023-03" db="EMBL/GenBank/DDBJ databases">
        <title>Massive genome expansion in bonnet fungi (Mycena s.s.) driven by repeated elements and novel gene families across ecological guilds.</title>
        <authorList>
            <consortium name="Lawrence Berkeley National Laboratory"/>
            <person name="Harder C.B."/>
            <person name="Miyauchi S."/>
            <person name="Viragh M."/>
            <person name="Kuo A."/>
            <person name="Thoen E."/>
            <person name="Andreopoulos B."/>
            <person name="Lu D."/>
            <person name="Skrede I."/>
            <person name="Drula E."/>
            <person name="Henrissat B."/>
            <person name="Morin E."/>
            <person name="Kohler A."/>
            <person name="Barry K."/>
            <person name="LaButti K."/>
            <person name="Morin E."/>
            <person name="Salamov A."/>
            <person name="Lipzen A."/>
            <person name="Mereny Z."/>
            <person name="Hegedus B."/>
            <person name="Baldrian P."/>
            <person name="Stursova M."/>
            <person name="Weitz H."/>
            <person name="Taylor A."/>
            <person name="Grigoriev I.V."/>
            <person name="Nagy L.G."/>
            <person name="Martin F."/>
            <person name="Kauserud H."/>
        </authorList>
    </citation>
    <scope>NUCLEOTIDE SEQUENCE</scope>
    <source>
        <strain evidence="1">CBHHK067</strain>
    </source>
</reference>
<gene>
    <name evidence="1" type="ORF">B0H17DRAFT_1145360</name>
</gene>
<name>A0AAD7CRB9_MYCRO</name>
<keyword evidence="2" id="KW-1185">Reference proteome</keyword>
<dbReference type="Proteomes" id="UP001221757">
    <property type="component" value="Unassembled WGS sequence"/>
</dbReference>
<dbReference type="AlphaFoldDB" id="A0AAD7CRB9"/>
<protein>
    <submittedName>
        <fullName evidence="1">Uncharacterized protein</fullName>
    </submittedName>
</protein>
<dbReference type="EMBL" id="JARKIE010000271">
    <property type="protein sequence ID" value="KAJ7659411.1"/>
    <property type="molecule type" value="Genomic_DNA"/>
</dbReference>
<evidence type="ECO:0000313" key="2">
    <source>
        <dbReference type="Proteomes" id="UP001221757"/>
    </source>
</evidence>
<organism evidence="1 2">
    <name type="scientific">Mycena rosella</name>
    <name type="common">Pink bonnet</name>
    <name type="synonym">Agaricus rosellus</name>
    <dbReference type="NCBI Taxonomy" id="1033263"/>
    <lineage>
        <taxon>Eukaryota</taxon>
        <taxon>Fungi</taxon>
        <taxon>Dikarya</taxon>
        <taxon>Basidiomycota</taxon>
        <taxon>Agaricomycotina</taxon>
        <taxon>Agaricomycetes</taxon>
        <taxon>Agaricomycetidae</taxon>
        <taxon>Agaricales</taxon>
        <taxon>Marasmiineae</taxon>
        <taxon>Mycenaceae</taxon>
        <taxon>Mycena</taxon>
    </lineage>
</organism>
<proteinExistence type="predicted"/>
<accession>A0AAD7CRB9</accession>
<evidence type="ECO:0000313" key="1">
    <source>
        <dbReference type="EMBL" id="KAJ7659411.1"/>
    </source>
</evidence>
<comment type="caution">
    <text evidence="1">The sequence shown here is derived from an EMBL/GenBank/DDBJ whole genome shotgun (WGS) entry which is preliminary data.</text>
</comment>